<proteinExistence type="predicted"/>
<name>A0ABU7LZW1_9PROT</name>
<evidence type="ECO:0000313" key="2">
    <source>
        <dbReference type="Proteomes" id="UP001310692"/>
    </source>
</evidence>
<dbReference type="RefSeq" id="WP_330196661.1">
    <property type="nucleotide sequence ID" value="NZ_JAZDRO010000004.1"/>
</dbReference>
<keyword evidence="2" id="KW-1185">Reference proteome</keyword>
<dbReference type="Proteomes" id="UP001310692">
    <property type="component" value="Unassembled WGS sequence"/>
</dbReference>
<reference evidence="1 2" key="1">
    <citation type="submission" date="2024-01" db="EMBL/GenBank/DDBJ databases">
        <title>Hyphobacterium bacterium isolated from marine sediment.</title>
        <authorList>
            <person name="Zhao S."/>
        </authorList>
    </citation>
    <scope>NUCLEOTIDE SEQUENCE [LARGE SCALE GENOMIC DNA]</scope>
    <source>
        <strain evidence="1 2">Y60-23</strain>
    </source>
</reference>
<evidence type="ECO:0008006" key="3">
    <source>
        <dbReference type="Google" id="ProtNLM"/>
    </source>
</evidence>
<dbReference type="EMBL" id="JAZDRO010000004">
    <property type="protein sequence ID" value="MEE2567101.1"/>
    <property type="molecule type" value="Genomic_DNA"/>
</dbReference>
<protein>
    <recommendedName>
        <fullName evidence="3">BON domain-containing protein</fullName>
    </recommendedName>
</protein>
<organism evidence="1 2">
    <name type="scientific">Hyphobacterium marinum</name>
    <dbReference type="NCBI Taxonomy" id="3116574"/>
    <lineage>
        <taxon>Bacteria</taxon>
        <taxon>Pseudomonadati</taxon>
        <taxon>Pseudomonadota</taxon>
        <taxon>Alphaproteobacteria</taxon>
        <taxon>Maricaulales</taxon>
        <taxon>Maricaulaceae</taxon>
        <taxon>Hyphobacterium</taxon>
    </lineage>
</organism>
<gene>
    <name evidence="1" type="ORF">V0U35_10475</name>
</gene>
<evidence type="ECO:0000313" key="1">
    <source>
        <dbReference type="EMBL" id="MEE2567101.1"/>
    </source>
</evidence>
<dbReference type="Gene3D" id="3.40.1520.20">
    <property type="match status" value="1"/>
</dbReference>
<dbReference type="Gene3D" id="3.30.1330.60">
    <property type="entry name" value="OmpA-like domain"/>
    <property type="match status" value="1"/>
</dbReference>
<sequence>MTPRIWRILAVAGGALLLLGLWGVHAGGVSAGRLEARLQQAAEAALAGREHGWAAVSLNGQTATVTGQAPSDAARLDALAAVEAAEWAGGSFAGGVTRVIDDTTPTAIDSDFGLRARALNGRLVMTGEVATDTTRDALTRYAERLFPAGADVSLQIEADTSADPASEEAARRLLAELARLDRGSIAVRSNRGVLHGVASNGQTASSTVRGATDLPDPVIGAAYIENGGGAALSVIPDAQACGVLFHAALREGDVQFDPALETLVDRSRGLLTSLGAMLETCPDTRLTVTVAREGGIPLDPQRLAEARAEAVREALVSGGADGSRIGTEVAEPGGAIVRFETTQLEGE</sequence>
<comment type="caution">
    <text evidence="1">The sequence shown here is derived from an EMBL/GenBank/DDBJ whole genome shotgun (WGS) entry which is preliminary data.</text>
</comment>
<accession>A0ABU7LZW1</accession>
<dbReference type="SUPFAM" id="SSF103088">
    <property type="entry name" value="OmpA-like"/>
    <property type="match status" value="1"/>
</dbReference>
<dbReference type="InterPro" id="IPR036737">
    <property type="entry name" value="OmpA-like_sf"/>
</dbReference>